<name>A0A917K7H5_9ACTN</name>
<evidence type="ECO:0000313" key="2">
    <source>
        <dbReference type="Proteomes" id="UP000657574"/>
    </source>
</evidence>
<dbReference type="EMBL" id="BMQA01000003">
    <property type="protein sequence ID" value="GGJ03915.1"/>
    <property type="molecule type" value="Genomic_DNA"/>
</dbReference>
<comment type="caution">
    <text evidence="1">The sequence shown here is derived from an EMBL/GenBank/DDBJ whole genome shotgun (WGS) entry which is preliminary data.</text>
</comment>
<accession>A0A917K7H5</accession>
<proteinExistence type="predicted"/>
<organism evidence="1 2">
    <name type="scientific">Streptomyces brasiliensis</name>
    <dbReference type="NCBI Taxonomy" id="1954"/>
    <lineage>
        <taxon>Bacteria</taxon>
        <taxon>Bacillati</taxon>
        <taxon>Actinomycetota</taxon>
        <taxon>Actinomycetes</taxon>
        <taxon>Kitasatosporales</taxon>
        <taxon>Streptomycetaceae</taxon>
        <taxon>Streptomyces</taxon>
    </lineage>
</organism>
<protein>
    <submittedName>
        <fullName evidence="1">Uncharacterized protein</fullName>
    </submittedName>
</protein>
<sequence length="109" mass="11996">MAASRVGVSECPERSSGGCRSVLESLQAPTAVWIGRIPALNCDYDGSRFMRYLSGARSLTATAEWIADAPRTDPLSKTVSVPHPTTVMRLLSRLERRRPRCRGLRVPLV</sequence>
<dbReference type="AlphaFoldDB" id="A0A917K7H5"/>
<keyword evidence="2" id="KW-1185">Reference proteome</keyword>
<reference evidence="1" key="1">
    <citation type="journal article" date="2014" name="Int. J. Syst. Evol. Microbiol.">
        <title>Complete genome sequence of Corynebacterium casei LMG S-19264T (=DSM 44701T), isolated from a smear-ripened cheese.</title>
        <authorList>
            <consortium name="US DOE Joint Genome Institute (JGI-PGF)"/>
            <person name="Walter F."/>
            <person name="Albersmeier A."/>
            <person name="Kalinowski J."/>
            <person name="Ruckert C."/>
        </authorList>
    </citation>
    <scope>NUCLEOTIDE SEQUENCE</scope>
    <source>
        <strain evidence="1">JCM 3086</strain>
    </source>
</reference>
<reference evidence="1" key="2">
    <citation type="submission" date="2020-09" db="EMBL/GenBank/DDBJ databases">
        <authorList>
            <person name="Sun Q."/>
            <person name="Ohkuma M."/>
        </authorList>
    </citation>
    <scope>NUCLEOTIDE SEQUENCE</scope>
    <source>
        <strain evidence="1">JCM 3086</strain>
    </source>
</reference>
<dbReference type="Proteomes" id="UP000657574">
    <property type="component" value="Unassembled WGS sequence"/>
</dbReference>
<gene>
    <name evidence="1" type="ORF">GCM10010121_012780</name>
</gene>
<evidence type="ECO:0000313" key="1">
    <source>
        <dbReference type="EMBL" id="GGJ03915.1"/>
    </source>
</evidence>